<protein>
    <submittedName>
        <fullName evidence="2">Uncharacterized protein</fullName>
    </submittedName>
</protein>
<evidence type="ECO:0000313" key="2">
    <source>
        <dbReference type="EMBL" id="KAK7513179.1"/>
    </source>
</evidence>
<evidence type="ECO:0000256" key="1">
    <source>
        <dbReference type="SAM" id="MobiDB-lite"/>
    </source>
</evidence>
<gene>
    <name evidence="2" type="ORF">IWZ03DRAFT_47702</name>
</gene>
<dbReference type="PANTHER" id="PTHR39474">
    <property type="entry name" value="UNNAMED PRODUCT"/>
    <property type="match status" value="1"/>
</dbReference>
<accession>A0ABR1KGA3</accession>
<comment type="caution">
    <text evidence="2">The sequence shown here is derived from an EMBL/GenBank/DDBJ whole genome shotgun (WGS) entry which is preliminary data.</text>
</comment>
<keyword evidence="3" id="KW-1185">Reference proteome</keyword>
<reference evidence="2 3" key="1">
    <citation type="submission" date="2024-04" db="EMBL/GenBank/DDBJ databases">
        <title>Phyllosticta paracitricarpa is synonymous to the EU quarantine fungus P. citricarpa based on phylogenomic analyses.</title>
        <authorList>
            <consortium name="Lawrence Berkeley National Laboratory"/>
            <person name="Van Ingen-Buijs V.A."/>
            <person name="Van Westerhoven A.C."/>
            <person name="Haridas S."/>
            <person name="Skiadas P."/>
            <person name="Martin F."/>
            <person name="Groenewald J.Z."/>
            <person name="Crous P.W."/>
            <person name="Seidl M.F."/>
        </authorList>
    </citation>
    <scope>NUCLEOTIDE SEQUENCE [LARGE SCALE GENOMIC DNA]</scope>
    <source>
        <strain evidence="2 3">CBS 123371</strain>
    </source>
</reference>
<dbReference type="PANTHER" id="PTHR39474:SF1">
    <property type="entry name" value="FUNGAL SPECIFIC TRANSCRIPTION FACTOR"/>
    <property type="match status" value="1"/>
</dbReference>
<name>A0ABR1KGA3_9PEZI</name>
<dbReference type="Proteomes" id="UP001363622">
    <property type="component" value="Unassembled WGS sequence"/>
</dbReference>
<sequence>MNLSRTISPFLATFFLVLLTALFASRFSYLPDSYILDTSDMRSVIQRAASQLISIPFASRFQTTIYSNSKLFKHYSTMSSNDPNLQTSTSATADTVDSDSFHPDSKPADSTLPLPAPGEGTSDAQTIDLGGEGGGKIKLDALGPMVVNKDGTLSRIANWQKMTEIEKKNTLRILGKRNQLRLGTLKGETK</sequence>
<organism evidence="2 3">
    <name type="scientific">Phyllosticta citriasiana</name>
    <dbReference type="NCBI Taxonomy" id="595635"/>
    <lineage>
        <taxon>Eukaryota</taxon>
        <taxon>Fungi</taxon>
        <taxon>Dikarya</taxon>
        <taxon>Ascomycota</taxon>
        <taxon>Pezizomycotina</taxon>
        <taxon>Dothideomycetes</taxon>
        <taxon>Dothideomycetes incertae sedis</taxon>
        <taxon>Botryosphaeriales</taxon>
        <taxon>Phyllostictaceae</taxon>
        <taxon>Phyllosticta</taxon>
    </lineage>
</organism>
<evidence type="ECO:0000313" key="3">
    <source>
        <dbReference type="Proteomes" id="UP001363622"/>
    </source>
</evidence>
<proteinExistence type="predicted"/>
<feature type="region of interest" description="Disordered" evidence="1">
    <location>
        <begin position="81"/>
        <end position="123"/>
    </location>
</feature>
<dbReference type="EMBL" id="JBBPHU010000010">
    <property type="protein sequence ID" value="KAK7513179.1"/>
    <property type="molecule type" value="Genomic_DNA"/>
</dbReference>